<organism evidence="1 2">
    <name type="scientific">Nitrosospira multiformis (strain ATCC 25196 / NCIMB 11849 / C 71)</name>
    <dbReference type="NCBI Taxonomy" id="323848"/>
    <lineage>
        <taxon>Bacteria</taxon>
        <taxon>Pseudomonadati</taxon>
        <taxon>Pseudomonadota</taxon>
        <taxon>Betaproteobacteria</taxon>
        <taxon>Nitrosomonadales</taxon>
        <taxon>Nitrosomonadaceae</taxon>
        <taxon>Nitrosospira</taxon>
    </lineage>
</organism>
<dbReference type="KEGG" id="nmu:Nmul_A1603"/>
<accession>Q2Y8L7</accession>
<dbReference type="EMBL" id="CP000103">
    <property type="protein sequence ID" value="ABB74904.1"/>
    <property type="molecule type" value="Genomic_DNA"/>
</dbReference>
<reference evidence="2" key="1">
    <citation type="submission" date="2005-08" db="EMBL/GenBank/DDBJ databases">
        <title>Complete sequence of chromosome 1 of Nitrosospira multiformis ATCC 25196.</title>
        <authorList>
            <person name="Copeland A."/>
            <person name="Lucas S."/>
            <person name="Lapidus A."/>
            <person name="Barry K."/>
            <person name="Detter J.C."/>
            <person name="Glavina T."/>
            <person name="Hammon N."/>
            <person name="Israni S."/>
            <person name="Pitluck S."/>
            <person name="Chain P."/>
            <person name="Malfatti S."/>
            <person name="Shin M."/>
            <person name="Vergez L."/>
            <person name="Schmutz J."/>
            <person name="Larimer F."/>
            <person name="Land M."/>
            <person name="Hauser L."/>
            <person name="Kyrpides N."/>
            <person name="Lykidis A."/>
            <person name="Richardson P."/>
        </authorList>
    </citation>
    <scope>NUCLEOTIDE SEQUENCE [LARGE SCALE GENOMIC DNA]</scope>
    <source>
        <strain evidence="2">ATCC 25196 / NCIMB 11849 / C 71</strain>
    </source>
</reference>
<gene>
    <name evidence="1" type="ordered locus">Nmul_A1603</name>
</gene>
<sequence>MIRRRKMTIQDVSLYLEKEYPESVREMISQFGDNGSRLANRWMILRPERVRSLLETGQYERLFWVQMEKERQAVAQAAQQGMILSQTDAALWAGLSLDPPELECVLNQ</sequence>
<protein>
    <submittedName>
        <fullName evidence="1">Uncharacterized protein</fullName>
    </submittedName>
</protein>
<proteinExistence type="predicted"/>
<name>Q2Y8L7_NITMU</name>
<reference evidence="1 2" key="2">
    <citation type="journal article" date="2008" name="Appl. Environ. Microbiol.">
        <title>Complete genome sequence of Nitrosospira multiformis, an ammonia-oxidizing bacterium from the soil environment.</title>
        <authorList>
            <person name="Norton J.M."/>
            <person name="Klotz M.G."/>
            <person name="Stein L.Y."/>
            <person name="Arp D.J."/>
            <person name="Bottomley P.J."/>
            <person name="Chain P.S."/>
            <person name="Hauser L.J."/>
            <person name="Land M.L."/>
            <person name="Larimer F.W."/>
            <person name="Shin M.W."/>
            <person name="Starkenburg S.R."/>
        </authorList>
    </citation>
    <scope>NUCLEOTIDE SEQUENCE [LARGE SCALE GENOMIC DNA]</scope>
    <source>
        <strain evidence="2">ATCC 25196 / NCIMB 11849 / C 71</strain>
    </source>
</reference>
<keyword evidence="2" id="KW-1185">Reference proteome</keyword>
<dbReference type="HOGENOM" id="CLU_2194155_0_0_4"/>
<dbReference type="Proteomes" id="UP000002718">
    <property type="component" value="Chromosome"/>
</dbReference>
<evidence type="ECO:0000313" key="1">
    <source>
        <dbReference type="EMBL" id="ABB74904.1"/>
    </source>
</evidence>
<evidence type="ECO:0000313" key="2">
    <source>
        <dbReference type="Proteomes" id="UP000002718"/>
    </source>
</evidence>
<dbReference type="AlphaFoldDB" id="Q2Y8L7"/>